<organism evidence="2 3">
    <name type="scientific">Morella rubra</name>
    <name type="common">Chinese bayberry</name>
    <dbReference type="NCBI Taxonomy" id="262757"/>
    <lineage>
        <taxon>Eukaryota</taxon>
        <taxon>Viridiplantae</taxon>
        <taxon>Streptophyta</taxon>
        <taxon>Embryophyta</taxon>
        <taxon>Tracheophyta</taxon>
        <taxon>Spermatophyta</taxon>
        <taxon>Magnoliopsida</taxon>
        <taxon>eudicotyledons</taxon>
        <taxon>Gunneridae</taxon>
        <taxon>Pentapetalae</taxon>
        <taxon>rosids</taxon>
        <taxon>fabids</taxon>
        <taxon>Fagales</taxon>
        <taxon>Myricaceae</taxon>
        <taxon>Morella</taxon>
    </lineage>
</organism>
<gene>
    <name evidence="2" type="ORF">CJ030_MR0G019220</name>
</gene>
<feature type="region of interest" description="Disordered" evidence="1">
    <location>
        <begin position="172"/>
        <end position="217"/>
    </location>
</feature>
<comment type="caution">
    <text evidence="2">The sequence shown here is derived from an EMBL/GenBank/DDBJ whole genome shotgun (WGS) entry which is preliminary data.</text>
</comment>
<sequence length="217" mass="23471">MTKGLEVASCRPSHTGFRFDVTPRYELESRTMRGKQVEPMISEHLGLSGISLEKVVALSPDSIYGAILHAALFELAEHSPSKIRFKIVIDPCEGALTITNPSDPLEVGFGENWAEEYTPFLRILSWEKRAVAIKERCKNWINSLGDGNGNIILKLALLNYSTLDSGSSSSRSASAPALLSQVSNDSPAPPAAHSSSQPTPLHSTALEPCLLQQTDVG</sequence>
<dbReference type="AlphaFoldDB" id="A0A6A1UHH0"/>
<evidence type="ECO:0000256" key="1">
    <source>
        <dbReference type="SAM" id="MobiDB-lite"/>
    </source>
</evidence>
<protein>
    <submittedName>
        <fullName evidence="2">Uncharacterized protein</fullName>
    </submittedName>
</protein>
<dbReference type="Proteomes" id="UP000516437">
    <property type="component" value="Unassembled WGS sequence"/>
</dbReference>
<accession>A0A6A1UHH0</accession>
<proteinExistence type="predicted"/>
<reference evidence="2 3" key="1">
    <citation type="journal article" date="2019" name="Plant Biotechnol. J.">
        <title>The red bayberry genome and genetic basis of sex determination.</title>
        <authorList>
            <person name="Jia H.M."/>
            <person name="Jia H.J."/>
            <person name="Cai Q.L."/>
            <person name="Wang Y."/>
            <person name="Zhao H.B."/>
            <person name="Yang W.F."/>
            <person name="Wang G.Y."/>
            <person name="Li Y.H."/>
            <person name="Zhan D.L."/>
            <person name="Shen Y.T."/>
            <person name="Niu Q.F."/>
            <person name="Chang L."/>
            <person name="Qiu J."/>
            <person name="Zhao L."/>
            <person name="Xie H.B."/>
            <person name="Fu W.Y."/>
            <person name="Jin J."/>
            <person name="Li X.W."/>
            <person name="Jiao Y."/>
            <person name="Zhou C.C."/>
            <person name="Tu T."/>
            <person name="Chai C.Y."/>
            <person name="Gao J.L."/>
            <person name="Fan L.J."/>
            <person name="van de Weg E."/>
            <person name="Wang J.Y."/>
            <person name="Gao Z.S."/>
        </authorList>
    </citation>
    <scope>NUCLEOTIDE SEQUENCE [LARGE SCALE GENOMIC DNA]</scope>
    <source>
        <tissue evidence="2">Leaves</tissue>
    </source>
</reference>
<name>A0A6A1UHH0_9ROSI</name>
<evidence type="ECO:0000313" key="3">
    <source>
        <dbReference type="Proteomes" id="UP000516437"/>
    </source>
</evidence>
<feature type="compositionally biased region" description="Low complexity" evidence="1">
    <location>
        <begin position="172"/>
        <end position="200"/>
    </location>
</feature>
<evidence type="ECO:0000313" key="2">
    <source>
        <dbReference type="EMBL" id="KAB1199613.1"/>
    </source>
</evidence>
<dbReference type="EMBL" id="RXIC02000446">
    <property type="protein sequence ID" value="KAB1199613.1"/>
    <property type="molecule type" value="Genomic_DNA"/>
</dbReference>
<keyword evidence="3" id="KW-1185">Reference proteome</keyword>